<dbReference type="InterPro" id="IPR044004">
    <property type="entry name" value="TSP1_spondin_dom"/>
</dbReference>
<proteinExistence type="predicted"/>
<dbReference type="GO" id="GO:0031012">
    <property type="term" value="C:extracellular matrix"/>
    <property type="evidence" value="ECO:0007669"/>
    <property type="project" value="TreeGrafter"/>
</dbReference>
<keyword evidence="4" id="KW-0479">Metal-binding</keyword>
<keyword evidence="8" id="KW-0325">Glycoprotein</keyword>
<keyword evidence="5" id="KW-0732">Signal</keyword>
<name>A0A9P0BE39_BRAAE</name>
<dbReference type="AlphaFoldDB" id="A0A9P0BE39"/>
<dbReference type="InterPro" id="IPR000884">
    <property type="entry name" value="TSP1_rpt"/>
</dbReference>
<dbReference type="Pfam" id="PF19028">
    <property type="entry name" value="TSP1_spondin"/>
    <property type="match status" value="1"/>
</dbReference>
<evidence type="ECO:0000313" key="11">
    <source>
        <dbReference type="EMBL" id="CAH0561373.1"/>
    </source>
</evidence>
<dbReference type="EMBL" id="OV121138">
    <property type="protein sequence ID" value="CAH0561373.1"/>
    <property type="molecule type" value="Genomic_DNA"/>
</dbReference>
<evidence type="ECO:0000256" key="2">
    <source>
        <dbReference type="ARBA" id="ARBA00022525"/>
    </source>
</evidence>
<reference evidence="11" key="1">
    <citation type="submission" date="2021-12" db="EMBL/GenBank/DDBJ databases">
        <authorList>
            <person name="King R."/>
        </authorList>
    </citation>
    <scope>NUCLEOTIDE SEQUENCE</scope>
</reference>
<dbReference type="InterPro" id="IPR036880">
    <property type="entry name" value="Kunitz_BPTI_sf"/>
</dbReference>
<dbReference type="Gene3D" id="4.10.410.10">
    <property type="entry name" value="Pancreatic trypsin inhibitor Kunitz domain"/>
    <property type="match status" value="1"/>
</dbReference>
<dbReference type="SMART" id="SM00131">
    <property type="entry name" value="KU"/>
    <property type="match status" value="1"/>
</dbReference>
<evidence type="ECO:0000256" key="7">
    <source>
        <dbReference type="ARBA" id="ARBA00023157"/>
    </source>
</evidence>
<dbReference type="Pfam" id="PF00014">
    <property type="entry name" value="Kunitz_BPTI"/>
    <property type="match status" value="1"/>
</dbReference>
<evidence type="ECO:0000259" key="10">
    <source>
        <dbReference type="PROSITE" id="PS51020"/>
    </source>
</evidence>
<sequence length="623" mass="71444">MLESELKAKSDHIRTIIKARGISYPNITGKTFAVFRVDNKHHLMSMVSMIDPSPDWIVGVSSLELCLRNCSWVESKVLNLYPWDVGTDDGITYLSPDQPSVPMQAIRRLKTSNNVDDRSPFYDSKRAEMKPFARLTLSRQRLYEKTCEHMDFEEFEETGDKCETEEWSEWSPCSATCGRGVKYKQRKYKREESKFVCHKKLTVRSPCEAVQQYCPRKPSKELPDPLCEPGPWSEWSSCSASCGKGTKTRDRRYKNRLAAKTCSAGKARRAVMQQNLECIGESKCDDYEEDEFQSSENCAEKPWSDWSPCSTTCGKGIKERYRLSLEYTKTDRFYWPFYKKFGYSNDRGNEEFDIEDPCSTQKLKETVECNNSPCAKLEIPLTGIVCKLPMDVGPCKSTMDRWYYNNIKGECEIFNYSGCEGNLNNFNTLEQCQKLCYKNQEELLANYSSKKKDVNVSLSGIVSYNVQNEQPYAVIFIRNSTIEHQNPTNISSKIIILKGKPSGKNDCVLSPWTDYGPCISKRECGAGKKIKTRKIKVYPRNGGKECPKKLARTRKCYVACNNVKEIARETRDCLFSQWTNWSLCSSNCVDEVSSRRRFVLAQSKSGKPCTETVEKRPCPCVQK</sequence>
<keyword evidence="7" id="KW-1015">Disulfide bond</keyword>
<dbReference type="InterPro" id="IPR020901">
    <property type="entry name" value="Prtase_inh_Kunz-CS"/>
</dbReference>
<dbReference type="Gene3D" id="2.60.40.2130">
    <property type="entry name" value="F-spondin domain"/>
    <property type="match status" value="1"/>
</dbReference>
<dbReference type="CDD" id="cd00109">
    <property type="entry name" value="Kunitz-type"/>
    <property type="match status" value="1"/>
</dbReference>
<keyword evidence="2" id="KW-0964">Secreted</keyword>
<dbReference type="PANTHER" id="PTHR11311">
    <property type="entry name" value="SPONDIN"/>
    <property type="match status" value="1"/>
</dbReference>
<evidence type="ECO:0000256" key="6">
    <source>
        <dbReference type="ARBA" id="ARBA00022889"/>
    </source>
</evidence>
<evidence type="ECO:0000256" key="5">
    <source>
        <dbReference type="ARBA" id="ARBA00022729"/>
    </source>
</evidence>
<dbReference type="OrthoDB" id="347314at2759"/>
<evidence type="ECO:0000313" key="12">
    <source>
        <dbReference type="Proteomes" id="UP001154078"/>
    </source>
</evidence>
<feature type="non-terminal residue" evidence="11">
    <location>
        <position position="623"/>
    </location>
</feature>
<dbReference type="Gene3D" id="2.20.100.10">
    <property type="entry name" value="Thrombospondin type-1 (TSP1) repeat"/>
    <property type="match status" value="5"/>
</dbReference>
<keyword evidence="3" id="KW-0272">Extracellular matrix</keyword>
<dbReference type="Proteomes" id="UP001154078">
    <property type="component" value="Chromosome 7"/>
</dbReference>
<dbReference type="PRINTS" id="PR00759">
    <property type="entry name" value="BASICPTASE"/>
</dbReference>
<feature type="domain" description="BPTI/Kunitz inhibitor" evidence="9">
    <location>
        <begin position="386"/>
        <end position="436"/>
    </location>
</feature>
<comment type="subcellular location">
    <subcellularLocation>
        <location evidence="1">Secreted</location>
        <location evidence="1">Extracellular space</location>
        <location evidence="1">Extracellular matrix</location>
    </subcellularLocation>
</comment>
<dbReference type="NCBIfam" id="NF038123">
    <property type="entry name" value="NF038123_dom"/>
    <property type="match status" value="1"/>
</dbReference>
<dbReference type="SUPFAM" id="SSF57362">
    <property type="entry name" value="BPTI-like"/>
    <property type="match status" value="1"/>
</dbReference>
<feature type="domain" description="Spondin" evidence="10">
    <location>
        <begin position="1"/>
        <end position="120"/>
    </location>
</feature>
<keyword evidence="12" id="KW-1185">Reference proteome</keyword>
<dbReference type="PROSITE" id="PS51020">
    <property type="entry name" value="SPONDIN"/>
    <property type="match status" value="1"/>
</dbReference>
<evidence type="ECO:0000256" key="1">
    <source>
        <dbReference type="ARBA" id="ARBA00004498"/>
    </source>
</evidence>
<evidence type="ECO:0000256" key="4">
    <source>
        <dbReference type="ARBA" id="ARBA00022723"/>
    </source>
</evidence>
<dbReference type="SUPFAM" id="SSF82895">
    <property type="entry name" value="TSP-1 type 1 repeat"/>
    <property type="match status" value="5"/>
</dbReference>
<evidence type="ECO:0000256" key="8">
    <source>
        <dbReference type="ARBA" id="ARBA00023180"/>
    </source>
</evidence>
<dbReference type="PROSITE" id="PS50092">
    <property type="entry name" value="TSP1"/>
    <property type="match status" value="4"/>
</dbReference>
<organism evidence="11 12">
    <name type="scientific">Brassicogethes aeneus</name>
    <name type="common">Rape pollen beetle</name>
    <name type="synonym">Meligethes aeneus</name>
    <dbReference type="NCBI Taxonomy" id="1431903"/>
    <lineage>
        <taxon>Eukaryota</taxon>
        <taxon>Metazoa</taxon>
        <taxon>Ecdysozoa</taxon>
        <taxon>Arthropoda</taxon>
        <taxon>Hexapoda</taxon>
        <taxon>Insecta</taxon>
        <taxon>Pterygota</taxon>
        <taxon>Neoptera</taxon>
        <taxon>Endopterygota</taxon>
        <taxon>Coleoptera</taxon>
        <taxon>Polyphaga</taxon>
        <taxon>Cucujiformia</taxon>
        <taxon>Nitidulidae</taxon>
        <taxon>Meligethinae</taxon>
        <taxon>Brassicogethes</taxon>
    </lineage>
</organism>
<dbReference type="InterPro" id="IPR002223">
    <property type="entry name" value="Kunitz_BPTI"/>
</dbReference>
<dbReference type="PROSITE" id="PS00280">
    <property type="entry name" value="BPTI_KUNITZ_1"/>
    <property type="match status" value="1"/>
</dbReference>
<dbReference type="GO" id="GO:0046872">
    <property type="term" value="F:metal ion binding"/>
    <property type="evidence" value="ECO:0007669"/>
    <property type="project" value="UniProtKB-KW"/>
</dbReference>
<dbReference type="PROSITE" id="PS50279">
    <property type="entry name" value="BPTI_KUNITZ_2"/>
    <property type="match status" value="1"/>
</dbReference>
<evidence type="ECO:0000259" key="9">
    <source>
        <dbReference type="PROSITE" id="PS50279"/>
    </source>
</evidence>
<evidence type="ECO:0008006" key="13">
    <source>
        <dbReference type="Google" id="ProtNLM"/>
    </source>
</evidence>
<dbReference type="SMART" id="SM00209">
    <property type="entry name" value="TSP1"/>
    <property type="match status" value="5"/>
</dbReference>
<dbReference type="GO" id="GO:0007155">
    <property type="term" value="P:cell adhesion"/>
    <property type="evidence" value="ECO:0007669"/>
    <property type="project" value="UniProtKB-KW"/>
</dbReference>
<gene>
    <name evidence="11" type="ORF">MELIAE_LOCUS10914</name>
</gene>
<dbReference type="GO" id="GO:0004867">
    <property type="term" value="F:serine-type endopeptidase inhibitor activity"/>
    <property type="evidence" value="ECO:0007669"/>
    <property type="project" value="InterPro"/>
</dbReference>
<dbReference type="InterPro" id="IPR051418">
    <property type="entry name" value="Spondin/Thrombospondin_T1"/>
</dbReference>
<evidence type="ECO:0000256" key="3">
    <source>
        <dbReference type="ARBA" id="ARBA00022530"/>
    </source>
</evidence>
<dbReference type="Pfam" id="PF06468">
    <property type="entry name" value="Spond_N"/>
    <property type="match status" value="1"/>
</dbReference>
<dbReference type="InterPro" id="IPR036383">
    <property type="entry name" value="TSP1_rpt_sf"/>
</dbReference>
<dbReference type="InterPro" id="IPR009465">
    <property type="entry name" value="Spondin_N"/>
</dbReference>
<protein>
    <recommendedName>
        <fullName evidence="13">F-spondin</fullName>
    </recommendedName>
</protein>
<dbReference type="Pfam" id="PF00090">
    <property type="entry name" value="TSP_1"/>
    <property type="match status" value="4"/>
</dbReference>
<dbReference type="InterPro" id="IPR038678">
    <property type="entry name" value="Spondin_N_sf"/>
</dbReference>
<accession>A0A9P0BE39</accession>
<dbReference type="PANTHER" id="PTHR11311:SF16">
    <property type="entry name" value="SPONDIN-1"/>
    <property type="match status" value="1"/>
</dbReference>
<keyword evidence="6" id="KW-0130">Cell adhesion</keyword>